<dbReference type="InterPro" id="IPR009384">
    <property type="entry name" value="SwrD-like"/>
</dbReference>
<keyword evidence="1" id="KW-0282">Flagellum</keyword>
<reference evidence="1 2" key="1">
    <citation type="submission" date="2016-11" db="EMBL/GenBank/DDBJ databases">
        <authorList>
            <person name="Jaros S."/>
            <person name="Januszkiewicz K."/>
            <person name="Wedrychowicz H."/>
        </authorList>
    </citation>
    <scope>NUCLEOTIDE SEQUENCE [LARGE SCALE GENOMIC DNA]</scope>
    <source>
        <strain evidence="1 2">DSM 2631</strain>
    </source>
</reference>
<accession>A0A1M4UJC9</accession>
<dbReference type="EMBL" id="FQVM01000005">
    <property type="protein sequence ID" value="SHE56846.1"/>
    <property type="molecule type" value="Genomic_DNA"/>
</dbReference>
<gene>
    <name evidence="1" type="ORF">SAMN05443638_10553</name>
</gene>
<keyword evidence="1" id="KW-0969">Cilium</keyword>
<evidence type="ECO:0000313" key="2">
    <source>
        <dbReference type="Proteomes" id="UP000184035"/>
    </source>
</evidence>
<name>A0A1M4UJC9_9CLOT</name>
<proteinExistence type="predicted"/>
<dbReference type="RefSeq" id="WP_072893567.1">
    <property type="nucleotide sequence ID" value="NZ_FQVM01000005.1"/>
</dbReference>
<evidence type="ECO:0000313" key="1">
    <source>
        <dbReference type="EMBL" id="SHE56846.1"/>
    </source>
</evidence>
<dbReference type="PANTHER" id="PTHR39185">
    <property type="entry name" value="SWARMING MOTILITY PROTEIN SWRD"/>
    <property type="match status" value="1"/>
</dbReference>
<dbReference type="STRING" id="1533.SAMN05443638_10553"/>
<dbReference type="Proteomes" id="UP000184035">
    <property type="component" value="Unassembled WGS sequence"/>
</dbReference>
<keyword evidence="2" id="KW-1185">Reference proteome</keyword>
<dbReference type="Pfam" id="PF06289">
    <property type="entry name" value="FlbD"/>
    <property type="match status" value="1"/>
</dbReference>
<organism evidence="1 2">
    <name type="scientific">Clostridium fallax</name>
    <dbReference type="NCBI Taxonomy" id="1533"/>
    <lineage>
        <taxon>Bacteria</taxon>
        <taxon>Bacillati</taxon>
        <taxon>Bacillota</taxon>
        <taxon>Clostridia</taxon>
        <taxon>Eubacteriales</taxon>
        <taxon>Clostridiaceae</taxon>
        <taxon>Clostridium</taxon>
    </lineage>
</organism>
<keyword evidence="1" id="KW-0966">Cell projection</keyword>
<protein>
    <submittedName>
        <fullName evidence="1">Flagellar protein FlbD</fullName>
    </submittedName>
</protein>
<dbReference type="PANTHER" id="PTHR39185:SF1">
    <property type="entry name" value="SWARMING MOTILITY PROTEIN SWRD"/>
    <property type="match status" value="1"/>
</dbReference>
<dbReference type="AlphaFoldDB" id="A0A1M4UJC9"/>
<sequence length="62" mass="7229">MIKLTSINNDKFILNVDNIEKIEQISDTIITLTSGKKFRVKEDQDEIVDKVVAYKKRIFNSK</sequence>
<dbReference type="OrthoDB" id="9799862at2"/>